<sequence length="777" mass="86316">MMIFYIIWLFRDPRSVYRLASVFFVFLTVSLSSYAQINLTSQTYKSNLPQNGIGDWNDLATWLVWNGNDWEAPLAVPDRNSDVFVLKDNEIRLTGTEEVHHLYLYSASEPGKKLNLQTYGLHVYGALRCFETDEDDFVIRQTTSALTDWIYPETGSIVFKGPSRTVVDRDSWSGNNGNSRFNVVFDPDPGAELTVNSVFKSNGFLIKSGTVIQTVNFAGIPATSTFSFNTNNIFGTEDYGSLKVAAGATLITEGNGAFGPIISRSSSKPASSLILEEGAKLVFLGEQPLIEAADVKLEGSVYYASESSVQEFAGSTLPGSQMVRRYHHVFFQGSAEKNLPDTLVITGDMQRLSGGAIGTQTSSLFVTGNGDQIMNIPELTLENLLLDKPSGTFHAMQDLEVKKHFVQTAGDIDFHGRSFTINGDGDGGYLYSSGTWSALAFFHYQNLPLNLHDGNASFPFFDREIIAQMTMVLQGTLTQPGQHLMIRYREIPGVNWNAGFEDKDGTPVLYHLHSYFDVSGTTTDTDLIEVRVFSDDMVIDHESDLRMVADGQAAIGTHLDASWIGGNLWTRRSLEFHELSNTTLTIGSTGELTILPLEWTKFKATETAGGTLLSWATKKHEEATFIVFRSIEPESFFVAITTIPAHPSSPGFQFLDNTYSGEGPVYYQIKVLQHGKVVSESPVIRWVPKTALTPLSVLPNPYQSGNLNIRLGNAFIPEEDVLFQIMDSQGKLTYTWCGKAEELEKSTLKHMTALSPGLYILWFRGERHTQSTRWIRE</sequence>
<evidence type="ECO:0008006" key="3">
    <source>
        <dbReference type="Google" id="ProtNLM"/>
    </source>
</evidence>
<gene>
    <name evidence="1" type="ORF">ACFPFU_11180</name>
</gene>
<name>A0ABV9T1Z7_9BACT</name>
<proteinExistence type="predicted"/>
<keyword evidence="2" id="KW-1185">Reference proteome</keyword>
<accession>A0ABV9T1Z7</accession>
<comment type="caution">
    <text evidence="1">The sequence shown here is derived from an EMBL/GenBank/DDBJ whole genome shotgun (WGS) entry which is preliminary data.</text>
</comment>
<reference evidence="2" key="1">
    <citation type="journal article" date="2019" name="Int. J. Syst. Evol. Microbiol.">
        <title>The Global Catalogue of Microorganisms (GCM) 10K type strain sequencing project: providing services to taxonomists for standard genome sequencing and annotation.</title>
        <authorList>
            <consortium name="The Broad Institute Genomics Platform"/>
            <consortium name="The Broad Institute Genome Sequencing Center for Infectious Disease"/>
            <person name="Wu L."/>
            <person name="Ma J."/>
        </authorList>
    </citation>
    <scope>NUCLEOTIDE SEQUENCE [LARGE SCALE GENOMIC DNA]</scope>
    <source>
        <strain evidence="2">CGMCC 4.7466</strain>
    </source>
</reference>
<protein>
    <recommendedName>
        <fullName evidence="3">T9SS C-terminal target domain-containing protein</fullName>
    </recommendedName>
</protein>
<dbReference type="Proteomes" id="UP001595818">
    <property type="component" value="Unassembled WGS sequence"/>
</dbReference>
<organism evidence="1 2">
    <name type="scientific">Negadavirga shengliensis</name>
    <dbReference type="NCBI Taxonomy" id="1389218"/>
    <lineage>
        <taxon>Bacteria</taxon>
        <taxon>Pseudomonadati</taxon>
        <taxon>Bacteroidota</taxon>
        <taxon>Cytophagia</taxon>
        <taxon>Cytophagales</taxon>
        <taxon>Cyclobacteriaceae</taxon>
        <taxon>Negadavirga</taxon>
    </lineage>
</organism>
<dbReference type="EMBL" id="JBHSJJ010000005">
    <property type="protein sequence ID" value="MFC4872255.1"/>
    <property type="molecule type" value="Genomic_DNA"/>
</dbReference>
<evidence type="ECO:0000313" key="2">
    <source>
        <dbReference type="Proteomes" id="UP001595818"/>
    </source>
</evidence>
<evidence type="ECO:0000313" key="1">
    <source>
        <dbReference type="EMBL" id="MFC4872255.1"/>
    </source>
</evidence>
<dbReference type="RefSeq" id="WP_377064481.1">
    <property type="nucleotide sequence ID" value="NZ_JBHSJJ010000005.1"/>
</dbReference>